<keyword evidence="1" id="KW-0812">Transmembrane</keyword>
<gene>
    <name evidence="2" type="ORF">LASUN_19040</name>
</gene>
<evidence type="ECO:0000256" key="1">
    <source>
        <dbReference type="SAM" id="Phobius"/>
    </source>
</evidence>
<dbReference type="EMBL" id="MIQE01000020">
    <property type="protein sequence ID" value="OFA10295.1"/>
    <property type="molecule type" value="Genomic_DNA"/>
</dbReference>
<dbReference type="RefSeq" id="WP_057825241.1">
    <property type="nucleotide sequence ID" value="NZ_MIQE01000020.1"/>
</dbReference>
<proteinExistence type="predicted"/>
<dbReference type="STRING" id="481719.LASUN_19040"/>
<evidence type="ECO:0000313" key="3">
    <source>
        <dbReference type="Proteomes" id="UP000177010"/>
    </source>
</evidence>
<dbReference type="AlphaFoldDB" id="A0A1E7XAZ2"/>
<dbReference type="Proteomes" id="UP000177010">
    <property type="component" value="Unassembled WGS sequence"/>
</dbReference>
<feature type="transmembrane region" description="Helical" evidence="1">
    <location>
        <begin position="45"/>
        <end position="67"/>
    </location>
</feature>
<keyword evidence="1" id="KW-1133">Transmembrane helix</keyword>
<protein>
    <submittedName>
        <fullName evidence="2">Uncharacterized protein</fullName>
    </submittedName>
</protein>
<name>A0A1E7XAZ2_9LACO</name>
<organism evidence="2 3">
    <name type="scientific">Lentilactobacillus sunkii</name>
    <dbReference type="NCBI Taxonomy" id="481719"/>
    <lineage>
        <taxon>Bacteria</taxon>
        <taxon>Bacillati</taxon>
        <taxon>Bacillota</taxon>
        <taxon>Bacilli</taxon>
        <taxon>Lactobacillales</taxon>
        <taxon>Lactobacillaceae</taxon>
        <taxon>Lentilactobacillus</taxon>
    </lineage>
</organism>
<reference evidence="2 3" key="1">
    <citation type="submission" date="2016-09" db="EMBL/GenBank/DDBJ databases">
        <title>Genome Sequence of Lactobacillus sunkii Strain CG01.</title>
        <authorList>
            <person name="Poehlein A."/>
            <person name="Gabris C."/>
            <person name="Bengelsdorf F.R."/>
            <person name="Duerre P."/>
            <person name="Daniel R."/>
        </authorList>
    </citation>
    <scope>NUCLEOTIDE SEQUENCE [LARGE SCALE GENOMIC DNA]</scope>
    <source>
        <strain evidence="2 3">CG_D</strain>
    </source>
</reference>
<comment type="caution">
    <text evidence="2">The sequence shown here is derived from an EMBL/GenBank/DDBJ whole genome shotgun (WGS) entry which is preliminary data.</text>
</comment>
<evidence type="ECO:0000313" key="2">
    <source>
        <dbReference type="EMBL" id="OFA10295.1"/>
    </source>
</evidence>
<keyword evidence="1" id="KW-0472">Membrane</keyword>
<accession>A0A1E7XAZ2</accession>
<sequence>MQYIRISAIFLSFGLFTTFLLQFFQLVSASYFNDVPANLFDSDMIIVPAIFGGLFIISFGIGIYQVYFKDRNSKKR</sequence>